<feature type="transmembrane region" description="Helical" evidence="7">
    <location>
        <begin position="84"/>
        <end position="111"/>
    </location>
</feature>
<accession>A0AAN6S199</accession>
<feature type="domain" description="Rhodopsin" evidence="8">
    <location>
        <begin position="27"/>
        <end position="261"/>
    </location>
</feature>
<comment type="similarity">
    <text evidence="5">Belongs to the SAT4 family.</text>
</comment>
<gene>
    <name evidence="9" type="ORF">QBC46DRAFT_419549</name>
</gene>
<dbReference type="PANTHER" id="PTHR33048:SF42">
    <property type="entry name" value="INTEGRAL MEMBRANE PROTEIN"/>
    <property type="match status" value="1"/>
</dbReference>
<dbReference type="Pfam" id="PF20684">
    <property type="entry name" value="Fung_rhodopsin"/>
    <property type="match status" value="1"/>
</dbReference>
<feature type="transmembrane region" description="Helical" evidence="7">
    <location>
        <begin position="123"/>
        <end position="143"/>
    </location>
</feature>
<evidence type="ECO:0000256" key="7">
    <source>
        <dbReference type="SAM" id="Phobius"/>
    </source>
</evidence>
<dbReference type="InterPro" id="IPR049326">
    <property type="entry name" value="Rhodopsin_dom_fungi"/>
</dbReference>
<sequence>MANESNAPAMTATMIILGLVSLAFMCLRFHCKRIMNANLGVDDYVLLFSWVLYLVYIIFSIYTTRFGLGEHLINVDLVNDLPKALYFLPISQFFAVLSVAVSKSSFILTLLRLVVQPWQKAALWFMLATINASMLSIAIVQFYQCGAVPTAGCIAGDHVIGLGVFAAGYSAALDIVLSAFPSLVIWNLQMQKREKLGVIIAMSLGLIAGVVGIYKTTTIPNVARDSDFTFGTAIVLIWLVAEVTATIMAASIPFFRPLVRKFSSQAGPRKESYGMSSGMTNRKGHNKLGSQVDVHNPTGGFDEESRSNKGILAPDGNTIVRKTEFSVEYDNSSSNEEDMGRGHRYV</sequence>
<comment type="caution">
    <text evidence="9">The sequence shown here is derived from an EMBL/GenBank/DDBJ whole genome shotgun (WGS) entry which is preliminary data.</text>
</comment>
<dbReference type="PANTHER" id="PTHR33048">
    <property type="entry name" value="PTH11-LIKE INTEGRAL MEMBRANE PROTEIN (AFU_ORTHOLOGUE AFUA_5G11245)"/>
    <property type="match status" value="1"/>
</dbReference>
<dbReference type="EMBL" id="MU853888">
    <property type="protein sequence ID" value="KAK3936288.1"/>
    <property type="molecule type" value="Genomic_DNA"/>
</dbReference>
<name>A0AAN6S199_9PEZI</name>
<keyword evidence="3 7" id="KW-1133">Transmembrane helix</keyword>
<evidence type="ECO:0000256" key="6">
    <source>
        <dbReference type="SAM" id="MobiDB-lite"/>
    </source>
</evidence>
<protein>
    <recommendedName>
        <fullName evidence="8">Rhodopsin domain-containing protein</fullName>
    </recommendedName>
</protein>
<feature type="region of interest" description="Disordered" evidence="6">
    <location>
        <begin position="327"/>
        <end position="346"/>
    </location>
</feature>
<comment type="subcellular location">
    <subcellularLocation>
        <location evidence="1">Membrane</location>
        <topology evidence="1">Multi-pass membrane protein</topology>
    </subcellularLocation>
</comment>
<keyword evidence="2 7" id="KW-0812">Transmembrane</keyword>
<evidence type="ECO:0000256" key="3">
    <source>
        <dbReference type="ARBA" id="ARBA00022989"/>
    </source>
</evidence>
<proteinExistence type="inferred from homology"/>
<keyword evidence="4 7" id="KW-0472">Membrane</keyword>
<feature type="transmembrane region" description="Helical" evidence="7">
    <location>
        <begin position="43"/>
        <end position="64"/>
    </location>
</feature>
<evidence type="ECO:0000256" key="4">
    <source>
        <dbReference type="ARBA" id="ARBA00023136"/>
    </source>
</evidence>
<keyword evidence="10" id="KW-1185">Reference proteome</keyword>
<dbReference type="Proteomes" id="UP001303473">
    <property type="component" value="Unassembled WGS sequence"/>
</dbReference>
<dbReference type="AlphaFoldDB" id="A0AAN6S199"/>
<feature type="transmembrane region" description="Helical" evidence="7">
    <location>
        <begin position="12"/>
        <end position="31"/>
    </location>
</feature>
<organism evidence="9 10">
    <name type="scientific">Diplogelasinospora grovesii</name>
    <dbReference type="NCBI Taxonomy" id="303347"/>
    <lineage>
        <taxon>Eukaryota</taxon>
        <taxon>Fungi</taxon>
        <taxon>Dikarya</taxon>
        <taxon>Ascomycota</taxon>
        <taxon>Pezizomycotina</taxon>
        <taxon>Sordariomycetes</taxon>
        <taxon>Sordariomycetidae</taxon>
        <taxon>Sordariales</taxon>
        <taxon>Diplogelasinosporaceae</taxon>
        <taxon>Diplogelasinospora</taxon>
    </lineage>
</organism>
<evidence type="ECO:0000313" key="10">
    <source>
        <dbReference type="Proteomes" id="UP001303473"/>
    </source>
</evidence>
<dbReference type="InterPro" id="IPR052337">
    <property type="entry name" value="SAT4-like"/>
</dbReference>
<evidence type="ECO:0000259" key="8">
    <source>
        <dbReference type="Pfam" id="PF20684"/>
    </source>
</evidence>
<reference evidence="10" key="1">
    <citation type="journal article" date="2023" name="Mol. Phylogenet. Evol.">
        <title>Genome-scale phylogeny and comparative genomics of the fungal order Sordariales.</title>
        <authorList>
            <person name="Hensen N."/>
            <person name="Bonometti L."/>
            <person name="Westerberg I."/>
            <person name="Brannstrom I.O."/>
            <person name="Guillou S."/>
            <person name="Cros-Aarteil S."/>
            <person name="Calhoun S."/>
            <person name="Haridas S."/>
            <person name="Kuo A."/>
            <person name="Mondo S."/>
            <person name="Pangilinan J."/>
            <person name="Riley R."/>
            <person name="LaButti K."/>
            <person name="Andreopoulos B."/>
            <person name="Lipzen A."/>
            <person name="Chen C."/>
            <person name="Yan M."/>
            <person name="Daum C."/>
            <person name="Ng V."/>
            <person name="Clum A."/>
            <person name="Steindorff A."/>
            <person name="Ohm R.A."/>
            <person name="Martin F."/>
            <person name="Silar P."/>
            <person name="Natvig D.O."/>
            <person name="Lalanne C."/>
            <person name="Gautier V."/>
            <person name="Ament-Velasquez S.L."/>
            <person name="Kruys A."/>
            <person name="Hutchinson M.I."/>
            <person name="Powell A.J."/>
            <person name="Barry K."/>
            <person name="Miller A.N."/>
            <person name="Grigoriev I.V."/>
            <person name="Debuchy R."/>
            <person name="Gladieux P."/>
            <person name="Hiltunen Thoren M."/>
            <person name="Johannesson H."/>
        </authorList>
    </citation>
    <scope>NUCLEOTIDE SEQUENCE [LARGE SCALE GENOMIC DNA]</scope>
    <source>
        <strain evidence="10">CBS 340.73</strain>
    </source>
</reference>
<evidence type="ECO:0000313" key="9">
    <source>
        <dbReference type="EMBL" id="KAK3936288.1"/>
    </source>
</evidence>
<feature type="transmembrane region" description="Helical" evidence="7">
    <location>
        <begin position="234"/>
        <end position="255"/>
    </location>
</feature>
<feature type="transmembrane region" description="Helical" evidence="7">
    <location>
        <begin position="163"/>
        <end position="184"/>
    </location>
</feature>
<dbReference type="GO" id="GO:0016020">
    <property type="term" value="C:membrane"/>
    <property type="evidence" value="ECO:0007669"/>
    <property type="project" value="UniProtKB-SubCell"/>
</dbReference>
<evidence type="ECO:0000256" key="1">
    <source>
        <dbReference type="ARBA" id="ARBA00004141"/>
    </source>
</evidence>
<feature type="transmembrane region" description="Helical" evidence="7">
    <location>
        <begin position="196"/>
        <end position="214"/>
    </location>
</feature>
<evidence type="ECO:0000256" key="2">
    <source>
        <dbReference type="ARBA" id="ARBA00022692"/>
    </source>
</evidence>
<evidence type="ECO:0000256" key="5">
    <source>
        <dbReference type="ARBA" id="ARBA00038359"/>
    </source>
</evidence>